<evidence type="ECO:0000259" key="6">
    <source>
        <dbReference type="Pfam" id="PF06271"/>
    </source>
</evidence>
<evidence type="ECO:0000256" key="5">
    <source>
        <dbReference type="SAM" id="Phobius"/>
    </source>
</evidence>
<proteinExistence type="predicted"/>
<dbReference type="EMBL" id="JBHLWN010000014">
    <property type="protein sequence ID" value="MFC0211264.1"/>
    <property type="molecule type" value="Genomic_DNA"/>
</dbReference>
<feature type="transmembrane region" description="Helical" evidence="5">
    <location>
        <begin position="68"/>
        <end position="89"/>
    </location>
</feature>
<evidence type="ECO:0000256" key="3">
    <source>
        <dbReference type="ARBA" id="ARBA00022989"/>
    </source>
</evidence>
<evidence type="ECO:0000256" key="2">
    <source>
        <dbReference type="ARBA" id="ARBA00022692"/>
    </source>
</evidence>
<dbReference type="PANTHER" id="PTHR38480">
    <property type="entry name" value="SLR0254 PROTEIN"/>
    <property type="match status" value="1"/>
</dbReference>
<keyword evidence="2 5" id="KW-0812">Transmembrane</keyword>
<evidence type="ECO:0000313" key="8">
    <source>
        <dbReference type="Proteomes" id="UP001589776"/>
    </source>
</evidence>
<keyword evidence="4 5" id="KW-0472">Membrane</keyword>
<reference evidence="7 8" key="1">
    <citation type="submission" date="2024-09" db="EMBL/GenBank/DDBJ databases">
        <authorList>
            <person name="Sun Q."/>
            <person name="Mori K."/>
        </authorList>
    </citation>
    <scope>NUCLEOTIDE SEQUENCE [LARGE SCALE GENOMIC DNA]</scope>
    <source>
        <strain evidence="7 8">CCM 7759</strain>
    </source>
</reference>
<keyword evidence="8" id="KW-1185">Reference proteome</keyword>
<keyword evidence="3 5" id="KW-1133">Transmembrane helix</keyword>
<feature type="transmembrane region" description="Helical" evidence="5">
    <location>
        <begin position="127"/>
        <end position="147"/>
    </location>
</feature>
<comment type="caution">
    <text evidence="7">The sequence shown here is derived from an EMBL/GenBank/DDBJ whole genome shotgun (WGS) entry which is preliminary data.</text>
</comment>
<sequence length="266" mass="30081">MYDTLNKELVVTTPEQVQLRFQTAGIGSRAVAGILDLLILGAVNMILYLAIIFIAIPMQAAGNVPAESFAYGIAAILVVFVLLNAGYYVGTEYYMGGRTIGKRIMGLRVLRDNGQPATLLSVIIRNIFRLLDMLPSYYMLGAITMMFSAKDKRIGDMVAGTVVIVEQQRERQKRRQRIDNALWRWAQVAPPFQLGEEQRSRISTEEWELLSAWVDYVPVMPQERLGALAEPMVEHLERKLEQPRGTVDAVSYLVIVYLQIRTEWDV</sequence>
<dbReference type="InterPro" id="IPR010432">
    <property type="entry name" value="RDD"/>
</dbReference>
<dbReference type="Pfam" id="PF06271">
    <property type="entry name" value="RDD"/>
    <property type="match status" value="1"/>
</dbReference>
<accession>A0ABV6DF81</accession>
<feature type="transmembrane region" description="Helical" evidence="5">
    <location>
        <begin position="37"/>
        <end position="56"/>
    </location>
</feature>
<organism evidence="7 8">
    <name type="scientific">Paenibacillus chartarius</name>
    <dbReference type="NCBI Taxonomy" id="747481"/>
    <lineage>
        <taxon>Bacteria</taxon>
        <taxon>Bacillati</taxon>
        <taxon>Bacillota</taxon>
        <taxon>Bacilli</taxon>
        <taxon>Bacillales</taxon>
        <taxon>Paenibacillaceae</taxon>
        <taxon>Paenibacillus</taxon>
    </lineage>
</organism>
<comment type="subcellular location">
    <subcellularLocation>
        <location evidence="1">Membrane</location>
        <topology evidence="1">Multi-pass membrane protein</topology>
    </subcellularLocation>
</comment>
<evidence type="ECO:0000313" key="7">
    <source>
        <dbReference type="EMBL" id="MFC0211264.1"/>
    </source>
</evidence>
<dbReference type="Proteomes" id="UP001589776">
    <property type="component" value="Unassembled WGS sequence"/>
</dbReference>
<evidence type="ECO:0000256" key="1">
    <source>
        <dbReference type="ARBA" id="ARBA00004141"/>
    </source>
</evidence>
<feature type="domain" description="RDD" evidence="6">
    <location>
        <begin position="23"/>
        <end position="160"/>
    </location>
</feature>
<name>A0ABV6DF81_9BACL</name>
<dbReference type="PANTHER" id="PTHR38480:SF1">
    <property type="entry name" value="SLR0254 PROTEIN"/>
    <property type="match status" value="1"/>
</dbReference>
<gene>
    <name evidence="7" type="ORF">ACFFK0_02170</name>
</gene>
<evidence type="ECO:0000256" key="4">
    <source>
        <dbReference type="ARBA" id="ARBA00023136"/>
    </source>
</evidence>
<dbReference type="RefSeq" id="WP_377468208.1">
    <property type="nucleotide sequence ID" value="NZ_JBHLWN010000014.1"/>
</dbReference>
<protein>
    <submittedName>
        <fullName evidence="7">RDD family protein</fullName>
    </submittedName>
</protein>